<comment type="catalytic activity">
    <reaction evidence="21 22">
        <text>3-dehydroquinate = 3-dehydroshikimate + H2O</text>
        <dbReference type="Rhea" id="RHEA:21096"/>
        <dbReference type="ChEBI" id="CHEBI:15377"/>
        <dbReference type="ChEBI" id="CHEBI:16630"/>
        <dbReference type="ChEBI" id="CHEBI:32364"/>
        <dbReference type="EC" id="4.2.1.10"/>
    </reaction>
</comment>
<dbReference type="SUPFAM" id="SSF53223">
    <property type="entry name" value="Aminoacid dehydrogenase-like, N-terminal domain"/>
    <property type="match status" value="1"/>
</dbReference>
<dbReference type="Pfam" id="PF01488">
    <property type="entry name" value="Shikimate_DH"/>
    <property type="match status" value="1"/>
</dbReference>
<keyword evidence="7 21" id="KW-0028">Amino-acid biosynthesis</keyword>
<dbReference type="Gene3D" id="1.20.1090.10">
    <property type="entry name" value="Dehydroquinate synthase-like - alpha domain"/>
    <property type="match status" value="1"/>
</dbReference>
<proteinExistence type="inferred from homology"/>
<evidence type="ECO:0000259" key="26">
    <source>
        <dbReference type="Pfam" id="PF08501"/>
    </source>
</evidence>
<dbReference type="InterPro" id="IPR006264">
    <property type="entry name" value="EPSP_synthase"/>
</dbReference>
<accession>A0A8H3TRR0</accession>
<comment type="catalytic activity">
    <reaction evidence="21 22">
        <text>7-phospho-2-dehydro-3-deoxy-D-arabino-heptonate = 3-dehydroquinate + phosphate</text>
        <dbReference type="Rhea" id="RHEA:21968"/>
        <dbReference type="ChEBI" id="CHEBI:32364"/>
        <dbReference type="ChEBI" id="CHEBI:43474"/>
        <dbReference type="ChEBI" id="CHEBI:58394"/>
        <dbReference type="EC" id="4.2.3.4"/>
    </reaction>
</comment>
<feature type="active site" description="Proton acceptor; for 3-dehydroquinate dehydratase activity" evidence="21">
    <location>
        <position position="1240"/>
    </location>
</feature>
<dbReference type="FunFam" id="1.20.1090.10:FF:000007">
    <property type="entry name" value="Pentafunctional AROM polypeptide"/>
    <property type="match status" value="1"/>
</dbReference>
<feature type="binding site" evidence="21">
    <location>
        <position position="376"/>
    </location>
    <ligand>
        <name>7-phospho-2-dehydro-3-deoxy-D-arabino-heptonate</name>
        <dbReference type="ChEBI" id="CHEBI:58394"/>
    </ligand>
</feature>
<dbReference type="InterPro" id="IPR001986">
    <property type="entry name" value="Enolpyruvate_Tfrase_dom"/>
</dbReference>
<comment type="subcellular location">
    <subcellularLocation>
        <location evidence="21 22">Cytoplasm</location>
    </subcellularLocation>
</comment>
<comment type="pathway">
    <text evidence="21 22">Metabolic intermediate biosynthesis; chorismate biosynthesis; chorismate from D-erythrose 4-phosphate and phosphoenolpyruvate: step 4/7.</text>
</comment>
<dbReference type="PANTHER" id="PTHR21090">
    <property type="entry name" value="AROM/DEHYDROQUINATE SYNTHASE"/>
    <property type="match status" value="1"/>
</dbReference>
<dbReference type="InterPro" id="IPR010110">
    <property type="entry name" value="Shikimate_DH_AroM-type"/>
</dbReference>
<dbReference type="Pfam" id="PF01761">
    <property type="entry name" value="DHQ_synthase"/>
    <property type="match status" value="1"/>
</dbReference>
<feature type="binding site" evidence="21">
    <location>
        <position position="270"/>
    </location>
    <ligand>
        <name>7-phospho-2-dehydro-3-deoxy-D-arabino-heptonate</name>
        <dbReference type="ChEBI" id="CHEBI:58394"/>
    </ligand>
</feature>
<dbReference type="GO" id="GO:0003856">
    <property type="term" value="F:3-dehydroquinate synthase activity"/>
    <property type="evidence" value="ECO:0007669"/>
    <property type="project" value="UniProtKB-UniRule"/>
</dbReference>
<dbReference type="CDD" id="cd08195">
    <property type="entry name" value="DHQS"/>
    <property type="match status" value="1"/>
</dbReference>
<dbReference type="InterPro" id="IPR016037">
    <property type="entry name" value="DHQ_synth_AroB"/>
</dbReference>
<comment type="catalytic activity">
    <reaction evidence="19">
        <text>3-phosphoshikimate + phosphoenolpyruvate = 5-O-(1-carboxyvinyl)-3-phosphoshikimate + phosphate</text>
        <dbReference type="Rhea" id="RHEA:21256"/>
        <dbReference type="ChEBI" id="CHEBI:43474"/>
        <dbReference type="ChEBI" id="CHEBI:57701"/>
        <dbReference type="ChEBI" id="CHEBI:58702"/>
        <dbReference type="ChEBI" id="CHEBI:145989"/>
        <dbReference type="EC" id="2.5.1.19"/>
    </reaction>
    <physiologicalReaction direction="left-to-right" evidence="19">
        <dbReference type="Rhea" id="RHEA:21257"/>
    </physiologicalReaction>
</comment>
<dbReference type="CDD" id="cd01556">
    <property type="entry name" value="EPSP_synthase"/>
    <property type="match status" value="1"/>
</dbReference>
<dbReference type="InterPro" id="IPR030960">
    <property type="entry name" value="DHQS/DOIS_N"/>
</dbReference>
<keyword evidence="8 21" id="KW-0808">Transferase</keyword>
<comment type="pathway">
    <text evidence="21 22">Metabolic intermediate biosynthesis; chorismate biosynthesis; chorismate from D-erythrose 4-phosphate and phosphoenolpyruvate: step 3/7.</text>
</comment>
<dbReference type="GO" id="GO:0004764">
    <property type="term" value="F:shikimate 3-dehydrogenase (NADP+) activity"/>
    <property type="evidence" value="ECO:0007669"/>
    <property type="project" value="UniProtKB-UniRule"/>
</dbReference>
<dbReference type="InterPro" id="IPR013708">
    <property type="entry name" value="Shikimate_DH-bd_N"/>
</dbReference>
<comment type="pathway">
    <text evidence="21 22">Metabolic intermediate biosynthesis; chorismate biosynthesis; chorismate from D-erythrose 4-phosphate and phosphoenolpyruvate: step 2/7.</text>
</comment>
<dbReference type="EC" id="4.2.3.4" evidence="21"/>
<dbReference type="CDD" id="cd00464">
    <property type="entry name" value="SK"/>
    <property type="match status" value="1"/>
</dbReference>
<dbReference type="PRINTS" id="PR01100">
    <property type="entry name" value="SHIKIMTKNASE"/>
</dbReference>
<dbReference type="InterPro" id="IPR031322">
    <property type="entry name" value="Shikimate/glucono_kinase"/>
</dbReference>
<dbReference type="Pfam" id="PF01487">
    <property type="entry name" value="DHquinase_I"/>
    <property type="match status" value="1"/>
</dbReference>
<feature type="binding site" evidence="21">
    <location>
        <begin position="128"/>
        <end position="130"/>
    </location>
    <ligand>
        <name>NAD(+)</name>
        <dbReference type="ChEBI" id="CHEBI:57540"/>
    </ligand>
</feature>
<dbReference type="InterPro" id="IPR036291">
    <property type="entry name" value="NAD(P)-bd_dom_sf"/>
</dbReference>
<dbReference type="InterPro" id="IPR023193">
    <property type="entry name" value="EPSP_synthase_CS"/>
</dbReference>
<feature type="binding site" evidence="21">
    <location>
        <position position="291"/>
    </location>
    <ligand>
        <name>7-phospho-2-dehydro-3-deoxy-D-arabino-heptonate</name>
        <dbReference type="ChEBI" id="CHEBI:58394"/>
    </ligand>
</feature>
<feature type="binding site" evidence="21">
    <location>
        <begin position="193"/>
        <end position="196"/>
    </location>
    <ligand>
        <name>NAD(+)</name>
        <dbReference type="ChEBI" id="CHEBI:57540"/>
    </ligand>
</feature>
<comment type="similarity">
    <text evidence="21 22">In the 4th section; belongs to the type-I 3-dehydroquinase family.</text>
</comment>
<comment type="caution">
    <text evidence="29">The sequence shown here is derived from an EMBL/GenBank/DDBJ whole genome shotgun (WGS) entry which is preliminary data.</text>
</comment>
<dbReference type="InterPro" id="IPR013792">
    <property type="entry name" value="RNA3'P_cycl/enolpyr_Trfase_a/b"/>
</dbReference>
<feature type="domain" description="3-dehydroquinate synthase C-terminal" evidence="28">
    <location>
        <begin position="205"/>
        <end position="378"/>
    </location>
</feature>
<feature type="binding site" evidence="21">
    <location>
        <position position="175"/>
    </location>
    <ligand>
        <name>NAD(+)</name>
        <dbReference type="ChEBI" id="CHEBI:57540"/>
    </ligand>
</feature>
<evidence type="ECO:0000256" key="3">
    <source>
        <dbReference type="ARBA" id="ARBA00006477"/>
    </source>
</evidence>
<dbReference type="InterPro" id="IPR023000">
    <property type="entry name" value="Shikimate_kinase_CS"/>
</dbReference>
<dbReference type="Gene3D" id="3.20.20.70">
    <property type="entry name" value="Aldolase class I"/>
    <property type="match status" value="1"/>
</dbReference>
<dbReference type="Gene3D" id="3.40.50.1970">
    <property type="match status" value="1"/>
</dbReference>
<dbReference type="UniPathway" id="UPA00053">
    <property type="reaction ID" value="UER00085"/>
</dbReference>
<evidence type="ECO:0000256" key="15">
    <source>
        <dbReference type="ARBA" id="ARBA00023002"/>
    </source>
</evidence>
<protein>
    <recommendedName>
        <fullName evidence="21">Pentafunctional AROM polypeptide</fullName>
    </recommendedName>
    <domain>
        <recommendedName>
            <fullName evidence="21">3-dehydroquinate synthase</fullName>
            <shortName evidence="21">DHQS</shortName>
            <ecNumber evidence="21">4.2.3.4</ecNumber>
        </recommendedName>
    </domain>
    <domain>
        <recommendedName>
            <fullName evidence="21">3-phosphoshikimate 1-carboxyvinyltransferase</fullName>
            <ecNumber evidence="21">2.5.1.19</ecNumber>
        </recommendedName>
        <alternativeName>
            <fullName evidence="21">5-enolpyruvylshikimate-3-phosphate synthase</fullName>
            <shortName evidence="21">EPSP synthase</shortName>
            <shortName evidence="21">EPSPS</shortName>
        </alternativeName>
    </domain>
    <domain>
        <recommendedName>
            <fullName evidence="21">Shikimate kinase</fullName>
            <shortName evidence="21">SK</shortName>
            <ecNumber evidence="21">2.7.1.71</ecNumber>
        </recommendedName>
    </domain>
    <domain>
        <recommendedName>
            <fullName evidence="21">3-dehydroquinate dehydratase</fullName>
            <shortName evidence="21">3-dehydroquinase</shortName>
            <ecNumber evidence="21">4.2.1.10</ecNumber>
        </recommendedName>
    </domain>
    <domain>
        <recommendedName>
            <fullName evidence="21">Shikimate dehydrogenase</fullName>
            <ecNumber evidence="21">1.1.1.25</ecNumber>
        </recommendedName>
    </domain>
</protein>
<comment type="similarity">
    <text evidence="4">In the N-terminal section; belongs to the shikimate kinase family.</text>
</comment>
<comment type="catalytic activity">
    <reaction evidence="20 21 22">
        <text>shikimate + ATP = 3-phosphoshikimate + ADP + H(+)</text>
        <dbReference type="Rhea" id="RHEA:13121"/>
        <dbReference type="ChEBI" id="CHEBI:15378"/>
        <dbReference type="ChEBI" id="CHEBI:30616"/>
        <dbReference type="ChEBI" id="CHEBI:36208"/>
        <dbReference type="ChEBI" id="CHEBI:145989"/>
        <dbReference type="ChEBI" id="CHEBI:456216"/>
        <dbReference type="EC" id="2.7.1.71"/>
    </reaction>
</comment>
<keyword evidence="12 21" id="KW-0862">Zinc</keyword>
<dbReference type="GO" id="GO:0046872">
    <property type="term" value="F:metal ion binding"/>
    <property type="evidence" value="ECO:0007669"/>
    <property type="project" value="UniProtKB-UniRule"/>
</dbReference>
<feature type="binding site" evidence="21">
    <location>
        <position position="133"/>
    </location>
    <ligand>
        <name>NAD(+)</name>
        <dbReference type="ChEBI" id="CHEBI:57540"/>
    </ligand>
</feature>
<dbReference type="EC" id="2.5.1.19" evidence="21"/>
<dbReference type="Gene3D" id="3.40.50.10860">
    <property type="entry name" value="Leucine Dehydrogenase, chain A, domain 1"/>
    <property type="match status" value="1"/>
</dbReference>
<dbReference type="CDD" id="cd00502">
    <property type="entry name" value="DHQase_I"/>
    <property type="match status" value="1"/>
</dbReference>
<keyword evidence="9 21" id="KW-0479">Metal-binding</keyword>
<evidence type="ECO:0000256" key="22">
    <source>
        <dbReference type="PIRNR" id="PIRNR000514"/>
    </source>
</evidence>
<dbReference type="FunFam" id="3.40.50.1970:FF:000007">
    <property type="entry name" value="Pentafunctional AROM polypeptide"/>
    <property type="match status" value="1"/>
</dbReference>
<comment type="similarity">
    <text evidence="21 22">In the C-terminal section; belongs to the shikimate dehydrogenase family.</text>
</comment>
<dbReference type="NCBIfam" id="TIGR01356">
    <property type="entry name" value="aroA"/>
    <property type="match status" value="1"/>
</dbReference>
<dbReference type="InterPro" id="IPR036968">
    <property type="entry name" value="Enolpyruvate_Tfrase_sf"/>
</dbReference>
<keyword evidence="17 21" id="KW-0456">Lyase</keyword>
<feature type="binding site" evidence="21">
    <location>
        <position position="291"/>
    </location>
    <ligand>
        <name>Zn(2+)</name>
        <dbReference type="ChEBI" id="CHEBI:29105"/>
        <note>catalytic</note>
    </ligand>
</feature>
<dbReference type="NCBIfam" id="TIGR01357">
    <property type="entry name" value="aroB"/>
    <property type="match status" value="1"/>
</dbReference>
<evidence type="ECO:0000259" key="25">
    <source>
        <dbReference type="Pfam" id="PF01761"/>
    </source>
</evidence>
<evidence type="ECO:0000256" key="1">
    <source>
        <dbReference type="ARBA" id="ARBA00004811"/>
    </source>
</evidence>
<dbReference type="NCBIfam" id="TIGR01809">
    <property type="entry name" value="Shik-DH-AROM"/>
    <property type="match status" value="1"/>
</dbReference>
<dbReference type="Gene3D" id="3.40.50.720">
    <property type="entry name" value="NAD(P)-binding Rossmann-like Domain"/>
    <property type="match status" value="1"/>
</dbReference>
<keyword evidence="15 21" id="KW-0560">Oxidoreductase</keyword>
<feature type="active site" description="Proton acceptor; for 3-dehydroquinate synthase activity" evidence="21">
    <location>
        <position position="295"/>
    </location>
</feature>
<feature type="active site" description="Schiff-base intermediate with substrate; for 3-dehydroquinate dehydratase activity" evidence="21">
    <location>
        <position position="1268"/>
    </location>
</feature>
<evidence type="ECO:0000259" key="24">
    <source>
        <dbReference type="Pfam" id="PF01488"/>
    </source>
</evidence>
<dbReference type="InterPro" id="IPR046346">
    <property type="entry name" value="Aminoacid_DH-like_N_sf"/>
</dbReference>
<feature type="binding site" evidence="21">
    <location>
        <position position="144"/>
    </location>
    <ligand>
        <name>7-phospho-2-dehydro-3-deoxy-D-arabino-heptonate</name>
        <dbReference type="ChEBI" id="CHEBI:58394"/>
    </ligand>
</feature>
<keyword evidence="13 21" id="KW-0067">ATP-binding</keyword>
<feature type="region of interest" description="Shikimate dehydrogenase" evidence="21">
    <location>
        <begin position="1350"/>
        <end position="1640"/>
    </location>
</feature>
<feature type="binding site" evidence="21">
    <location>
        <position position="307"/>
    </location>
    <ligand>
        <name>Zn(2+)</name>
        <dbReference type="ChEBI" id="CHEBI:29105"/>
        <note>catalytic</note>
    </ligand>
</feature>
<dbReference type="InterPro" id="IPR027417">
    <property type="entry name" value="P-loop_NTPase"/>
</dbReference>
<dbReference type="PANTHER" id="PTHR21090:SF5">
    <property type="entry name" value="PENTAFUNCTIONAL AROM POLYPEPTIDE"/>
    <property type="match status" value="1"/>
</dbReference>
<keyword evidence="16 21" id="KW-0057">Aromatic amino acid biosynthesis</keyword>
<dbReference type="SUPFAM" id="SSF56796">
    <property type="entry name" value="Dehydroquinate synthase-like"/>
    <property type="match status" value="1"/>
</dbReference>
<evidence type="ECO:0000256" key="8">
    <source>
        <dbReference type="ARBA" id="ARBA00022679"/>
    </source>
</evidence>
<feature type="binding site" evidence="21">
    <location>
        <position position="208"/>
    </location>
    <ligand>
        <name>Zn(2+)</name>
        <dbReference type="ChEBI" id="CHEBI:29105"/>
        <note>catalytic</note>
    </ligand>
</feature>
<dbReference type="HAMAP" id="MF_03143">
    <property type="entry name" value="Pentafunct_AroM"/>
    <property type="match status" value="1"/>
</dbReference>
<comment type="function">
    <text evidence="21 22">The AROM polypeptide catalyzes 5 consecutive enzymatic reactions in prechorismate polyaromatic amino acid biosynthesis.</text>
</comment>
<feature type="binding site" evidence="21">
    <location>
        <begin position="153"/>
        <end position="154"/>
    </location>
    <ligand>
        <name>NAD(+)</name>
        <dbReference type="ChEBI" id="CHEBI:57540"/>
    </ligand>
</feature>
<dbReference type="GO" id="GO:0003855">
    <property type="term" value="F:3-dehydroquinate dehydratase activity"/>
    <property type="evidence" value="ECO:0007669"/>
    <property type="project" value="UniProtKB-UniRule"/>
</dbReference>
<dbReference type="Pfam" id="PF01202">
    <property type="entry name" value="SKI"/>
    <property type="match status" value="1"/>
</dbReference>
<dbReference type="PIRSF" id="PIRSF000514">
    <property type="entry name" value="Pentafunct_AroM"/>
    <property type="match status" value="1"/>
</dbReference>
<comment type="similarity">
    <text evidence="22">In the N-terminal section; belongs to the dehydroquinate synthase family.</text>
</comment>
<dbReference type="Gene3D" id="3.40.50.300">
    <property type="entry name" value="P-loop containing nucleotide triphosphate hydrolases"/>
    <property type="match status" value="1"/>
</dbReference>
<dbReference type="PROSITE" id="PS01128">
    <property type="entry name" value="SHIKIMATE_KINASE"/>
    <property type="match status" value="1"/>
</dbReference>
<gene>
    <name evidence="29" type="ORF">NliqN6_1812</name>
</gene>
<keyword evidence="18 21" id="KW-0511">Multifunctional enzyme</keyword>
<dbReference type="SUPFAM" id="SSF51735">
    <property type="entry name" value="NAD(P)-binding Rossmann-fold domains"/>
    <property type="match status" value="1"/>
</dbReference>
<comment type="similarity">
    <text evidence="5">Belongs to the EPSP synthase family.</text>
</comment>
<evidence type="ECO:0000259" key="23">
    <source>
        <dbReference type="Pfam" id="PF00275"/>
    </source>
</evidence>
<keyword evidence="11 21" id="KW-0418">Kinase</keyword>
<keyword evidence="6 21" id="KW-0963">Cytoplasm</keyword>
<feature type="binding site" evidence="21">
    <location>
        <begin position="55"/>
        <end position="57"/>
    </location>
    <ligand>
        <name>NAD(+)</name>
        <dbReference type="ChEBI" id="CHEBI:57540"/>
    </ligand>
</feature>
<dbReference type="Pfam" id="PF08501">
    <property type="entry name" value="Shikimate_dh_N"/>
    <property type="match status" value="1"/>
</dbReference>
<dbReference type="Gene3D" id="3.65.10.10">
    <property type="entry name" value="Enolpyruvate transferase domain"/>
    <property type="match status" value="2"/>
</dbReference>
<dbReference type="InterPro" id="IPR000623">
    <property type="entry name" value="Shikimate_kinase/TSH1"/>
</dbReference>
<feature type="active site" description="Proton acceptor; for 3-dehydroquinate synthase activity" evidence="21">
    <location>
        <position position="280"/>
    </location>
</feature>
<keyword evidence="14 21" id="KW-0521">NADP</keyword>
<dbReference type="Pfam" id="PF18317">
    <property type="entry name" value="SDH_C"/>
    <property type="match status" value="1"/>
</dbReference>
<dbReference type="EC" id="4.2.1.10" evidence="21"/>
<feature type="binding site" evidence="21">
    <location>
        <begin position="97"/>
        <end position="100"/>
    </location>
    <ligand>
        <name>NAD(+)</name>
        <dbReference type="ChEBI" id="CHEBI:57540"/>
    </ligand>
</feature>
<sequence>MFGSEKPQLDALKPDVLKVSILGKESIHVGFHLIPYMVKTILTELPSTTYMVVTDTNLASIYLPSLAKEFQAQSSKLVRQDGQPAPRLLHYEIPPGEGAKSRKQKELIEDYMLDNKCLRDTIILALGGGVVGDLTGYVAATYMRGVKFVQIPTTLLAMVDSAVGGKTAVDTPHGKNFIGAFWQPSFIFADLSFLESLGMREFANGMAEVVKTAAIWKDDDFALLESRSNEIIAAVQSGSTRDSHLGRFEATRTENQSLLLTVVTGSIYVKSHIVTIDERETGLRNLVNFGHTIGHAIEAVLTPKMLHGECVSMGIILEAEVARQLGILSQVALGRLTRCLAAYGLPVSLHDPRITSLPASKMLGVGKLLEIMKVDKKNSGHQKKVVLLSRIGKTYEEKATSVDDAVIQRVLCEAVKVKSDISAGSTVGNKEVVMSTPGSKSISNRALVLAALGKGTCRMRNLLHSDDTAVMMAALSDLKGAVFSWEDGGDTLVVEGGAGSLKPPKKGKQLYLGNAGTAARFLTAVCTLVEAEDETSTTVVTGNARMKQRPIGPLVDALRLNGSNISYLESTGCLPLDIKAGGLTGGHIKLAASVSSQYVSAVLLCAPYAKQEVKLELIGGQVISQPYIDMTIAMMKEFGVEVSRSCDVSGKLLDIYTIPQSSYVNPAVYNVESDASSATYPLAIAAITGTTCTITNIGSSSLQGDAGFAKNILEPMGCKVVQTATQTTVTGPPVGQLHALHSVDMETMTDAFLTATVLAAVAVLPPILSQKDSQLGDNVTRIYGIANQRVKECNRIQAMRDQLRKFGVETDEFDDGIIIFGKALTELRSGADVHCYDDHRVAMAFSVLSCVVPETIITEKRCVEKTWPNWWDDLSRIIGIPVEGVDLAELTGQTSTASLYTGGARPGYAESASMFLIGMRGAGKSYLGGLAAQVLERQFLDADEYFVEQVGVEIMAFVSQNGWPAFREKETELLRRLIETKPKGYIISLGGGIVETPAARQILKDYMQTAGPVIHIVREINEIRQYFGEIGENTSTRPSLGEPAAAVFQRRQPWFYECSTYDYVNYTGVPVPESQSRPGSGSKAEALRFFRFIAGVNSNRPNLQAPNRTSFLSLTVPDVTPLLNVLDHLLVGVDAIELRVDLLSPSGTSPDHPQVPPTAFVAHQLAALRHHTSLPIVYSVRTAGQGGSFPDQAVDEYFELVHLGIRAGCEFVDLEIDMPEQAVDDLITTKGCSHIVASWHDWSGKIKWNQHVMEEKFGKAARIGDVIKLVGTAINEDDNTLLAMFRMQARKRSEKPFLAINMGAQGQLTRILNPVLTPITHPLLPSAAAPGQMSYAAVQQALHLLGQIPARQYYLFGHPISASLSPLIHNTGFKLMGLPHKYSLHETEEINTSVTKLLSDPNFGGASVTIPHKIAIMPYLTEVSADARTIGAVNTITVKKGTDGSRVLYGDNSDWRAIHLMVQRKLPPRVTLSDATGLVIGAGGTCRAAVYAIHKLGIQRIFLYNRTLENAKKVKDSFPKDFNIECVTDLDKLPGPPPSVIISTVPGASLTLDAAAEGLHLKPSLLSAGAGGVVVDMAYRPNVTALIQLAKNHEEALWNQVTGIEVLCEQAFVQFEGWTNRRAPANLMRAAAFAEYHKAS</sequence>
<dbReference type="InterPro" id="IPR008289">
    <property type="entry name" value="Pentafunct_AroM"/>
</dbReference>
<evidence type="ECO:0000313" key="29">
    <source>
        <dbReference type="EMBL" id="GHJ85410.1"/>
    </source>
</evidence>
<dbReference type="InterPro" id="IPR013785">
    <property type="entry name" value="Aldolase_TIM"/>
</dbReference>
<dbReference type="EMBL" id="BLZA01000011">
    <property type="protein sequence ID" value="GHJ85410.1"/>
    <property type="molecule type" value="Genomic_DNA"/>
</dbReference>
<evidence type="ECO:0000256" key="16">
    <source>
        <dbReference type="ARBA" id="ARBA00023141"/>
    </source>
</evidence>
<dbReference type="InterPro" id="IPR001381">
    <property type="entry name" value="DHquinase_I"/>
</dbReference>
<dbReference type="FunFam" id="3.65.10.10:FF:000008">
    <property type="entry name" value="Pentafunctional AROM polypeptide"/>
    <property type="match status" value="1"/>
</dbReference>
<evidence type="ECO:0000256" key="20">
    <source>
        <dbReference type="ARBA" id="ARBA00048567"/>
    </source>
</evidence>
<dbReference type="GO" id="GO:0005524">
    <property type="term" value="F:ATP binding"/>
    <property type="evidence" value="ECO:0007669"/>
    <property type="project" value="UniProtKB-UniRule"/>
</dbReference>
<dbReference type="Pfam" id="PF00275">
    <property type="entry name" value="EPSP_synthase"/>
    <property type="match status" value="1"/>
</dbReference>
<feature type="domain" description="Shikimate dehydrogenase substrate binding N-terminal" evidence="26">
    <location>
        <begin position="1355"/>
        <end position="1436"/>
    </location>
</feature>
<dbReference type="PROSITE" id="PS00885">
    <property type="entry name" value="EPSP_SYNTHASE_2"/>
    <property type="match status" value="1"/>
</dbReference>
<dbReference type="HAMAP" id="MF_00109">
    <property type="entry name" value="Shikimate_kinase"/>
    <property type="match status" value="1"/>
</dbReference>
<evidence type="ECO:0000256" key="13">
    <source>
        <dbReference type="ARBA" id="ARBA00022840"/>
    </source>
</evidence>
<evidence type="ECO:0000313" key="30">
    <source>
        <dbReference type="Proteomes" id="UP000620104"/>
    </source>
</evidence>
<evidence type="ECO:0000256" key="18">
    <source>
        <dbReference type="ARBA" id="ARBA00023268"/>
    </source>
</evidence>
<evidence type="ECO:0000256" key="7">
    <source>
        <dbReference type="ARBA" id="ARBA00022605"/>
    </source>
</evidence>
<evidence type="ECO:0000256" key="9">
    <source>
        <dbReference type="ARBA" id="ARBA00022723"/>
    </source>
</evidence>
<evidence type="ECO:0000256" key="17">
    <source>
        <dbReference type="ARBA" id="ARBA00023239"/>
    </source>
</evidence>
<evidence type="ECO:0000256" key="19">
    <source>
        <dbReference type="ARBA" id="ARBA00044633"/>
    </source>
</evidence>
<evidence type="ECO:0000259" key="27">
    <source>
        <dbReference type="Pfam" id="PF18317"/>
    </source>
</evidence>
<feature type="domain" description="Enolpyruvate transferase" evidence="23">
    <location>
        <begin position="435"/>
        <end position="874"/>
    </location>
</feature>
<dbReference type="SUPFAM" id="SSF51569">
    <property type="entry name" value="Aldolase"/>
    <property type="match status" value="1"/>
</dbReference>
<comment type="catalytic activity">
    <reaction evidence="21 22">
        <text>shikimate + NADP(+) = 3-dehydroshikimate + NADPH + H(+)</text>
        <dbReference type="Rhea" id="RHEA:17737"/>
        <dbReference type="ChEBI" id="CHEBI:15378"/>
        <dbReference type="ChEBI" id="CHEBI:16630"/>
        <dbReference type="ChEBI" id="CHEBI:36208"/>
        <dbReference type="ChEBI" id="CHEBI:57783"/>
        <dbReference type="ChEBI" id="CHEBI:58349"/>
        <dbReference type="EC" id="1.1.1.25"/>
    </reaction>
</comment>
<feature type="binding site" evidence="21">
    <location>
        <position position="176"/>
    </location>
    <ligand>
        <name>7-phospho-2-dehydro-3-deoxy-D-arabino-heptonate</name>
        <dbReference type="ChEBI" id="CHEBI:58394"/>
    </ligand>
</feature>
<feature type="binding site" evidence="21">
    <location>
        <begin position="918"/>
        <end position="925"/>
    </location>
    <ligand>
        <name>ATP</name>
        <dbReference type="ChEBI" id="CHEBI:30616"/>
    </ligand>
</feature>
<feature type="domain" description="SDH C-terminal" evidence="27">
    <location>
        <begin position="1603"/>
        <end position="1632"/>
    </location>
</feature>
<feature type="binding site" evidence="21">
    <location>
        <position position="160"/>
    </location>
    <ligand>
        <name>7-phospho-2-dehydro-3-deoxy-D-arabino-heptonate</name>
        <dbReference type="ChEBI" id="CHEBI:58394"/>
    </ligand>
</feature>
<feature type="active site" description="For EPSP synthase activity" evidence="21">
    <location>
        <position position="862"/>
    </location>
</feature>
<evidence type="ECO:0000256" key="10">
    <source>
        <dbReference type="ARBA" id="ARBA00022741"/>
    </source>
</evidence>
<evidence type="ECO:0000256" key="5">
    <source>
        <dbReference type="ARBA" id="ARBA00009948"/>
    </source>
</evidence>
<organism evidence="29 30">
    <name type="scientific">Naganishia liquefaciens</name>
    <dbReference type="NCBI Taxonomy" id="104408"/>
    <lineage>
        <taxon>Eukaryota</taxon>
        <taxon>Fungi</taxon>
        <taxon>Dikarya</taxon>
        <taxon>Basidiomycota</taxon>
        <taxon>Agaricomycotina</taxon>
        <taxon>Tremellomycetes</taxon>
        <taxon>Filobasidiales</taxon>
        <taxon>Filobasidiaceae</taxon>
        <taxon>Naganishia</taxon>
    </lineage>
</organism>
<dbReference type="InterPro" id="IPR041121">
    <property type="entry name" value="SDH_C"/>
</dbReference>
<comment type="pathway">
    <text evidence="2 21 22">Metabolic intermediate biosynthesis; chorismate biosynthesis; chorismate from D-erythrose 4-phosphate and phosphoenolpyruvate: step 5/7.</text>
</comment>
<keyword evidence="10 21" id="KW-0547">Nucleotide-binding</keyword>
<comment type="caution">
    <text evidence="21">Lacks conserved residue(s) required for the propagation of feature annotation.</text>
</comment>
<dbReference type="FunFam" id="3.65.10.10:FF:000007">
    <property type="entry name" value="Pentafunctional AROM polypeptide"/>
    <property type="match status" value="1"/>
</dbReference>
<keyword evidence="30" id="KW-1185">Reference proteome</keyword>
<evidence type="ECO:0000256" key="11">
    <source>
        <dbReference type="ARBA" id="ARBA00022777"/>
    </source>
</evidence>
<name>A0A8H3TRR0_9TREE</name>
<dbReference type="PROSITE" id="PS00104">
    <property type="entry name" value="EPSP_SYNTHASE_1"/>
    <property type="match status" value="1"/>
</dbReference>
<comment type="similarity">
    <text evidence="21">In the N-terminal section; belongs to the sugar phosphate cyclases superfamily. Dehydroquinate synthase family.</text>
</comment>
<evidence type="ECO:0000256" key="2">
    <source>
        <dbReference type="ARBA" id="ARBA00004842"/>
    </source>
</evidence>
<dbReference type="Proteomes" id="UP000620104">
    <property type="component" value="Unassembled WGS sequence"/>
</dbReference>
<dbReference type="HAMAP" id="MF_00210">
    <property type="entry name" value="EPSP_synth"/>
    <property type="match status" value="1"/>
</dbReference>
<evidence type="ECO:0000256" key="6">
    <source>
        <dbReference type="ARBA" id="ARBA00022490"/>
    </source>
</evidence>
<dbReference type="EC" id="2.7.1.71" evidence="21"/>
<comment type="pathway">
    <text evidence="1 21 22">Metabolic intermediate biosynthesis; chorismate biosynthesis; chorismate from D-erythrose 4-phosphate and phosphoenolpyruvate: step 6/7.</text>
</comment>
<feature type="binding site" evidence="21">
    <location>
        <position position="307"/>
    </location>
    <ligand>
        <name>7-phospho-2-dehydro-3-deoxy-D-arabino-heptonate</name>
        <dbReference type="ChEBI" id="CHEBI:58394"/>
    </ligand>
</feature>
<comment type="similarity">
    <text evidence="3">In the 2nd section; belongs to the type-I 3-dehydroquinase family.</text>
</comment>
<dbReference type="InterPro" id="IPR006151">
    <property type="entry name" value="Shikm_DH/Glu-tRNA_Rdtase"/>
</dbReference>
<comment type="cofactor">
    <cofactor evidence="21 22">
        <name>Zn(2+)</name>
        <dbReference type="ChEBI" id="CHEBI:29105"/>
    </cofactor>
    <text evidence="21 22">Binds 2 Zn(2+) ions per subunit.</text>
</comment>
<feature type="binding site" evidence="21">
    <location>
        <begin position="284"/>
        <end position="288"/>
    </location>
    <ligand>
        <name>7-phospho-2-dehydro-3-deoxy-D-arabino-heptonate</name>
        <dbReference type="ChEBI" id="CHEBI:58394"/>
    </ligand>
</feature>
<dbReference type="SUPFAM" id="SSF52540">
    <property type="entry name" value="P-loop containing nucleoside triphosphate hydrolases"/>
    <property type="match status" value="1"/>
</dbReference>
<dbReference type="OrthoDB" id="197068at2759"/>
<dbReference type="InterPro" id="IPR056179">
    <property type="entry name" value="DHQS_C"/>
</dbReference>
<feature type="region of interest" description="3-dehydroquinate synthase" evidence="21">
    <location>
        <begin position="1"/>
        <end position="404"/>
    </location>
</feature>
<feature type="domain" description="Quinate/shikimate 5-dehydrogenase/glutamyl-tRNA reductase" evidence="24">
    <location>
        <begin position="1471"/>
        <end position="1534"/>
    </location>
</feature>
<dbReference type="GO" id="GO:0003866">
    <property type="term" value="F:3-phosphoshikimate 1-carboxyvinyltransferase activity"/>
    <property type="evidence" value="ECO:0007669"/>
    <property type="project" value="UniProtKB-UniRule"/>
</dbReference>
<dbReference type="GO" id="GO:0008652">
    <property type="term" value="P:amino acid biosynthetic process"/>
    <property type="evidence" value="ECO:0007669"/>
    <property type="project" value="UniProtKB-KW"/>
</dbReference>
<dbReference type="CDD" id="cd01065">
    <property type="entry name" value="NAD_bind_Shikimate_DH"/>
    <property type="match status" value="1"/>
</dbReference>
<comment type="similarity">
    <text evidence="21 22">In the 3rd section; belongs to the shikimate kinase family.</text>
</comment>
<reference evidence="29" key="1">
    <citation type="submission" date="2020-07" db="EMBL/GenBank/DDBJ databases">
        <title>Draft Genome Sequence of a Deep-Sea Yeast, Naganishia (Cryptococcus) liquefaciens strain N6.</title>
        <authorList>
            <person name="Han Y.W."/>
            <person name="Kajitani R."/>
            <person name="Morimoto H."/>
            <person name="Parhat M."/>
            <person name="Tsubouchi H."/>
            <person name="Bakenova O."/>
            <person name="Ogata M."/>
            <person name="Argunhan B."/>
            <person name="Aoki R."/>
            <person name="Kajiwara S."/>
            <person name="Itoh T."/>
            <person name="Iwasaki H."/>
        </authorList>
    </citation>
    <scope>NUCLEOTIDE SEQUENCE</scope>
    <source>
        <strain evidence="29">N6</strain>
    </source>
</reference>
<dbReference type="GO" id="GO:0009073">
    <property type="term" value="P:aromatic amino acid family biosynthetic process"/>
    <property type="evidence" value="ECO:0007669"/>
    <property type="project" value="UniProtKB-UniRule"/>
</dbReference>
<comment type="similarity">
    <text evidence="21 22">In the 2nd section; belongs to the EPSP synthase family.</text>
</comment>
<dbReference type="EC" id="1.1.1.25" evidence="21"/>
<dbReference type="GO" id="GO:0009423">
    <property type="term" value="P:chorismate biosynthetic process"/>
    <property type="evidence" value="ECO:0007669"/>
    <property type="project" value="UniProtKB-UniRule"/>
</dbReference>
<feature type="binding site" evidence="21">
    <location>
        <begin position="208"/>
        <end position="211"/>
    </location>
    <ligand>
        <name>7-phospho-2-dehydro-3-deoxy-D-arabino-heptonate</name>
        <dbReference type="ChEBI" id="CHEBI:58394"/>
    </ligand>
</feature>
<dbReference type="GO" id="GO:0005737">
    <property type="term" value="C:cytoplasm"/>
    <property type="evidence" value="ECO:0007669"/>
    <property type="project" value="UniProtKB-SubCell"/>
</dbReference>
<comment type="subunit">
    <text evidence="21 22">Homodimer.</text>
</comment>
<dbReference type="NCBIfam" id="TIGR01093">
    <property type="entry name" value="aroD"/>
    <property type="match status" value="1"/>
</dbReference>
<dbReference type="FunFam" id="3.20.20.70:FF:000135">
    <property type="entry name" value="Pentafunctional AROM polypeptide"/>
    <property type="match status" value="1"/>
</dbReference>
<evidence type="ECO:0000256" key="14">
    <source>
        <dbReference type="ARBA" id="ARBA00022857"/>
    </source>
</evidence>
<feature type="domain" description="3-dehydroquinate synthase N-terminal" evidence="25">
    <location>
        <begin position="91"/>
        <end position="203"/>
    </location>
</feature>
<dbReference type="SUPFAM" id="SSF55205">
    <property type="entry name" value="EPT/RTPC-like"/>
    <property type="match status" value="1"/>
</dbReference>
<evidence type="ECO:0000256" key="21">
    <source>
        <dbReference type="HAMAP-Rule" id="MF_03143"/>
    </source>
</evidence>
<dbReference type="GO" id="GO:0004765">
    <property type="term" value="F:shikimate kinase activity"/>
    <property type="evidence" value="ECO:0007669"/>
    <property type="project" value="UniProtKB-UniRule"/>
</dbReference>
<evidence type="ECO:0000259" key="28">
    <source>
        <dbReference type="Pfam" id="PF24621"/>
    </source>
</evidence>
<dbReference type="Pfam" id="PF24621">
    <property type="entry name" value="DHQS_C"/>
    <property type="match status" value="1"/>
</dbReference>
<evidence type="ECO:0000256" key="4">
    <source>
        <dbReference type="ARBA" id="ARBA00009349"/>
    </source>
</evidence>
<feature type="binding site" evidence="21">
    <location>
        <position position="166"/>
    </location>
    <ligand>
        <name>7-phospho-2-dehydro-3-deoxy-D-arabino-heptonate</name>
        <dbReference type="ChEBI" id="CHEBI:58394"/>
    </ligand>
</feature>
<evidence type="ECO:0000256" key="12">
    <source>
        <dbReference type="ARBA" id="ARBA00022833"/>
    </source>
</evidence>
<feature type="binding site" evidence="21">
    <location>
        <position position="204"/>
    </location>
    <ligand>
        <name>NAD(+)</name>
        <dbReference type="ChEBI" id="CHEBI:57540"/>
    </ligand>
</feature>